<feature type="transmembrane region" description="Helical" evidence="7">
    <location>
        <begin position="360"/>
        <end position="379"/>
    </location>
</feature>
<evidence type="ECO:0000256" key="3">
    <source>
        <dbReference type="ARBA" id="ARBA00022525"/>
    </source>
</evidence>
<dbReference type="InterPro" id="IPR013783">
    <property type="entry name" value="Ig-like_fold"/>
</dbReference>
<comment type="caution">
    <text evidence="10">The sequence shown here is derived from an EMBL/GenBank/DDBJ whole genome shotgun (WGS) entry which is preliminary data.</text>
</comment>
<feature type="compositionally biased region" description="Polar residues" evidence="6">
    <location>
        <begin position="315"/>
        <end position="328"/>
    </location>
</feature>
<dbReference type="EMBL" id="MJIE01000001">
    <property type="protein sequence ID" value="OLR55857.1"/>
    <property type="molecule type" value="Genomic_DNA"/>
</dbReference>
<evidence type="ECO:0000256" key="4">
    <source>
        <dbReference type="ARBA" id="ARBA00022729"/>
    </source>
</evidence>
<evidence type="ECO:0000256" key="7">
    <source>
        <dbReference type="SAM" id="Phobius"/>
    </source>
</evidence>
<dbReference type="InterPro" id="IPR008966">
    <property type="entry name" value="Adhesion_dom_sf"/>
</dbReference>
<proteinExistence type="predicted"/>
<dbReference type="RefSeq" id="WP_075712894.1">
    <property type="nucleotide sequence ID" value="NZ_MJIE01000001.1"/>
</dbReference>
<evidence type="ECO:0000256" key="2">
    <source>
        <dbReference type="ARBA" id="ARBA00022512"/>
    </source>
</evidence>
<name>A0A1Q9JIA9_9FIRM</name>
<dbReference type="InterPro" id="IPR041033">
    <property type="entry name" value="SpaA_PFL_dom_1"/>
</dbReference>
<dbReference type="AlphaFoldDB" id="A0A1Q9JIA9"/>
<feature type="signal peptide" evidence="8">
    <location>
        <begin position="1"/>
        <end position="29"/>
    </location>
</feature>
<organism evidence="10 11">
    <name type="scientific">Hornefia porci</name>
    <dbReference type="NCBI Taxonomy" id="2652292"/>
    <lineage>
        <taxon>Bacteria</taxon>
        <taxon>Bacillati</taxon>
        <taxon>Bacillota</taxon>
        <taxon>Clostridia</taxon>
        <taxon>Peptostreptococcales</taxon>
        <taxon>Anaerovoracaceae</taxon>
        <taxon>Hornefia</taxon>
    </lineage>
</organism>
<dbReference type="STRING" id="1261640.BHK98_07165"/>
<evidence type="ECO:0000259" key="9">
    <source>
        <dbReference type="Pfam" id="PF17802"/>
    </source>
</evidence>
<keyword evidence="5" id="KW-0572">Peptidoglycan-anchor</keyword>
<keyword evidence="7" id="KW-0812">Transmembrane</keyword>
<evidence type="ECO:0000256" key="5">
    <source>
        <dbReference type="ARBA" id="ARBA00023088"/>
    </source>
</evidence>
<dbReference type="OrthoDB" id="9804660at2"/>
<feature type="region of interest" description="Disordered" evidence="6">
    <location>
        <begin position="307"/>
        <end position="357"/>
    </location>
</feature>
<keyword evidence="4 8" id="KW-0732">Signal</keyword>
<dbReference type="Proteomes" id="UP000187404">
    <property type="component" value="Unassembled WGS sequence"/>
</dbReference>
<evidence type="ECO:0000313" key="10">
    <source>
        <dbReference type="EMBL" id="OLR55857.1"/>
    </source>
</evidence>
<feature type="domain" description="SpaA-like prealbumin fold" evidence="9">
    <location>
        <begin position="220"/>
        <end position="308"/>
    </location>
</feature>
<evidence type="ECO:0000256" key="1">
    <source>
        <dbReference type="ARBA" id="ARBA00004191"/>
    </source>
</evidence>
<dbReference type="GO" id="GO:0007155">
    <property type="term" value="P:cell adhesion"/>
    <property type="evidence" value="ECO:0007669"/>
    <property type="project" value="InterPro"/>
</dbReference>
<sequence length="385" mass="41464">MKRKRAVKLSVIVTAVLTLIILSGAACYAANDISKTNVTGLSIENVDPGSVLESGSTQKVKLTFQDNDSHAIENGDQITVSWPESSAAAYFVGYNKTIPLKAKTNSGEIAVGTAVVSKSGATLTFEGIPQNIYSLAGWVEFQVQAWNSSDQENTSEAAITSGEHSVTAKIHRAAAQTDQPESEDAAFYYKNGGIYPSDTGRIAWYLNINNGAGISGLQKGTLRIVKVIEGTTTPIPGVTFRLTRGDGREIKSGKYSIDMVTDEKGQAQIDNLPIGSYQIREIASPDYVVFDPDSEPIVFEIKETDTEGHIETIENRPNTPDPSITAPTDDNLPVVDPPEPGNPSDTVDPSGSDTGDTTDMARWISVLLLSVSALSFVWYRQRKNN</sequence>
<keyword evidence="7" id="KW-0472">Membrane</keyword>
<keyword evidence="2" id="KW-0134">Cell wall</keyword>
<dbReference type="SUPFAM" id="SSF49478">
    <property type="entry name" value="Cna protein B-type domain"/>
    <property type="match status" value="1"/>
</dbReference>
<reference evidence="10 11" key="1">
    <citation type="journal article" date="2016" name="Appl. Environ. Microbiol.">
        <title>Function and Phylogeny of Bacterial Butyryl Coenzyme A:Acetate Transferases and Their Diversity in the Proximal Colon of Swine.</title>
        <authorList>
            <person name="Trachsel J."/>
            <person name="Bayles D.O."/>
            <person name="Looft T."/>
            <person name="Levine U.Y."/>
            <person name="Allen H.K."/>
        </authorList>
    </citation>
    <scope>NUCLEOTIDE SEQUENCE [LARGE SCALE GENOMIC DNA]</scope>
    <source>
        <strain evidence="10 11">68-3-10</strain>
    </source>
</reference>
<feature type="compositionally biased region" description="Low complexity" evidence="6">
    <location>
        <begin position="343"/>
        <end position="357"/>
    </location>
</feature>
<gene>
    <name evidence="10" type="ORF">BHK98_07165</name>
</gene>
<evidence type="ECO:0000256" key="8">
    <source>
        <dbReference type="SAM" id="SignalP"/>
    </source>
</evidence>
<evidence type="ECO:0000256" key="6">
    <source>
        <dbReference type="SAM" id="MobiDB-lite"/>
    </source>
</evidence>
<dbReference type="SUPFAM" id="SSF49401">
    <property type="entry name" value="Bacterial adhesins"/>
    <property type="match status" value="1"/>
</dbReference>
<keyword evidence="7" id="KW-1133">Transmembrane helix</keyword>
<keyword evidence="11" id="KW-1185">Reference proteome</keyword>
<accession>A0A1Q9JIA9</accession>
<comment type="subcellular location">
    <subcellularLocation>
        <location evidence="1">Secreted</location>
        <location evidence="1">Cell wall</location>
    </subcellularLocation>
</comment>
<protein>
    <recommendedName>
        <fullName evidence="9">SpaA-like prealbumin fold domain-containing protein</fullName>
    </recommendedName>
</protein>
<feature type="chain" id="PRO_5038828890" description="SpaA-like prealbumin fold domain-containing protein" evidence="8">
    <location>
        <begin position="30"/>
        <end position="385"/>
    </location>
</feature>
<dbReference type="Pfam" id="PF17802">
    <property type="entry name" value="SpaA"/>
    <property type="match status" value="1"/>
</dbReference>
<keyword evidence="3" id="KW-0964">Secreted</keyword>
<dbReference type="PROSITE" id="PS51257">
    <property type="entry name" value="PROKAR_LIPOPROTEIN"/>
    <property type="match status" value="1"/>
</dbReference>
<evidence type="ECO:0000313" key="11">
    <source>
        <dbReference type="Proteomes" id="UP000187404"/>
    </source>
</evidence>
<dbReference type="Gene3D" id="2.60.40.1280">
    <property type="match status" value="1"/>
</dbReference>
<dbReference type="Gene3D" id="2.60.40.10">
    <property type="entry name" value="Immunoglobulins"/>
    <property type="match status" value="1"/>
</dbReference>
<dbReference type="InterPro" id="IPR011252">
    <property type="entry name" value="Fibrogen-bd_dom1"/>
</dbReference>